<dbReference type="InParanoid" id="A0A0P0Y3X1"/>
<name>A0A0P0Y3X1_ORYSJ</name>
<reference evidence="2" key="1">
    <citation type="journal article" date="2005" name="Nature">
        <title>The map-based sequence of the rice genome.</title>
        <authorList>
            <consortium name="International rice genome sequencing project (IRGSP)"/>
            <person name="Matsumoto T."/>
            <person name="Wu J."/>
            <person name="Kanamori H."/>
            <person name="Katayose Y."/>
            <person name="Fujisawa M."/>
            <person name="Namiki N."/>
            <person name="Mizuno H."/>
            <person name="Yamamoto K."/>
            <person name="Antonio B.A."/>
            <person name="Baba T."/>
            <person name="Sakata K."/>
            <person name="Nagamura Y."/>
            <person name="Aoki H."/>
            <person name="Arikawa K."/>
            <person name="Arita K."/>
            <person name="Bito T."/>
            <person name="Chiden Y."/>
            <person name="Fujitsuka N."/>
            <person name="Fukunaka R."/>
            <person name="Hamada M."/>
            <person name="Harada C."/>
            <person name="Hayashi A."/>
            <person name="Hijishita S."/>
            <person name="Honda M."/>
            <person name="Hosokawa S."/>
            <person name="Ichikawa Y."/>
            <person name="Idonuma A."/>
            <person name="Iijima M."/>
            <person name="Ikeda M."/>
            <person name="Ikeno M."/>
            <person name="Ito K."/>
            <person name="Ito S."/>
            <person name="Ito T."/>
            <person name="Ito Y."/>
            <person name="Ito Y."/>
            <person name="Iwabuchi A."/>
            <person name="Kamiya K."/>
            <person name="Karasawa W."/>
            <person name="Kurita K."/>
            <person name="Katagiri S."/>
            <person name="Kikuta A."/>
            <person name="Kobayashi H."/>
            <person name="Kobayashi N."/>
            <person name="Machita K."/>
            <person name="Maehara T."/>
            <person name="Masukawa M."/>
            <person name="Mizubayashi T."/>
            <person name="Mukai Y."/>
            <person name="Nagasaki H."/>
            <person name="Nagata Y."/>
            <person name="Naito S."/>
            <person name="Nakashima M."/>
            <person name="Nakama Y."/>
            <person name="Nakamichi Y."/>
            <person name="Nakamura M."/>
            <person name="Meguro A."/>
            <person name="Negishi M."/>
            <person name="Ohta I."/>
            <person name="Ohta T."/>
            <person name="Okamoto M."/>
            <person name="Ono N."/>
            <person name="Saji S."/>
            <person name="Sakaguchi M."/>
            <person name="Sakai K."/>
            <person name="Shibata M."/>
            <person name="Shimokawa T."/>
            <person name="Song J."/>
            <person name="Takazaki Y."/>
            <person name="Terasawa K."/>
            <person name="Tsugane M."/>
            <person name="Tsuji K."/>
            <person name="Ueda S."/>
            <person name="Waki K."/>
            <person name="Yamagata H."/>
            <person name="Yamamoto M."/>
            <person name="Yamamoto S."/>
            <person name="Yamane H."/>
            <person name="Yoshiki S."/>
            <person name="Yoshihara R."/>
            <person name="Yukawa K."/>
            <person name="Zhong H."/>
            <person name="Yano M."/>
            <person name="Yuan Q."/>
            <person name="Ouyang S."/>
            <person name="Liu J."/>
            <person name="Jones K.M."/>
            <person name="Gansberger K."/>
            <person name="Moffat K."/>
            <person name="Hill J."/>
            <person name="Bera J."/>
            <person name="Fadrosh D."/>
            <person name="Jin S."/>
            <person name="Johri S."/>
            <person name="Kim M."/>
            <person name="Overton L."/>
            <person name="Reardon M."/>
            <person name="Tsitrin T."/>
            <person name="Vuong H."/>
            <person name="Weaver B."/>
            <person name="Ciecko A."/>
            <person name="Tallon L."/>
            <person name="Jackson J."/>
            <person name="Pai G."/>
            <person name="Aken S.V."/>
            <person name="Utterback T."/>
            <person name="Reidmuller S."/>
            <person name="Feldblyum T."/>
            <person name="Hsiao J."/>
            <person name="Zismann V."/>
            <person name="Iobst S."/>
            <person name="de Vazeille A.R."/>
            <person name="Buell C.R."/>
            <person name="Ying K."/>
            <person name="Li Y."/>
            <person name="Lu T."/>
            <person name="Huang Y."/>
            <person name="Zhao Q."/>
            <person name="Feng Q."/>
            <person name="Zhang L."/>
            <person name="Zhu J."/>
            <person name="Weng Q."/>
            <person name="Mu J."/>
            <person name="Lu Y."/>
            <person name="Fan D."/>
            <person name="Liu Y."/>
            <person name="Guan J."/>
            <person name="Zhang Y."/>
            <person name="Yu S."/>
            <person name="Liu X."/>
            <person name="Zhang Y."/>
            <person name="Hong G."/>
            <person name="Han B."/>
            <person name="Choisne N."/>
            <person name="Demange N."/>
            <person name="Orjeda G."/>
            <person name="Samain S."/>
            <person name="Cattolico L."/>
            <person name="Pelletier E."/>
            <person name="Couloux A."/>
            <person name="Segurens B."/>
            <person name="Wincker P."/>
            <person name="D'Hont A."/>
            <person name="Scarpelli C."/>
            <person name="Weissenbach J."/>
            <person name="Salanoubat M."/>
            <person name="Quetier F."/>
            <person name="Yu Y."/>
            <person name="Kim H.R."/>
            <person name="Rambo T."/>
            <person name="Currie J."/>
            <person name="Collura K."/>
            <person name="Luo M."/>
            <person name="Yang T."/>
            <person name="Ammiraju J.S.S."/>
            <person name="Engler F."/>
            <person name="Soderlund C."/>
            <person name="Wing R.A."/>
            <person name="Palmer L.E."/>
            <person name="de la Bastide M."/>
            <person name="Spiegel L."/>
            <person name="Nascimento L."/>
            <person name="Zutavern T."/>
            <person name="O'Shaughnessy A."/>
            <person name="Dike S."/>
            <person name="Dedhia N."/>
            <person name="Preston R."/>
            <person name="Balija V."/>
            <person name="McCombie W.R."/>
            <person name="Chow T."/>
            <person name="Chen H."/>
            <person name="Chung M."/>
            <person name="Chen C."/>
            <person name="Shaw J."/>
            <person name="Wu H."/>
            <person name="Hsiao K."/>
            <person name="Chao Y."/>
            <person name="Chu M."/>
            <person name="Cheng C."/>
            <person name="Hour A."/>
            <person name="Lee P."/>
            <person name="Lin S."/>
            <person name="Lin Y."/>
            <person name="Liou J."/>
            <person name="Liu S."/>
            <person name="Hsing Y."/>
            <person name="Raghuvanshi S."/>
            <person name="Mohanty A."/>
            <person name="Bharti A.K."/>
            <person name="Gaur A."/>
            <person name="Gupta V."/>
            <person name="Kumar D."/>
            <person name="Ravi V."/>
            <person name="Vij S."/>
            <person name="Kapur A."/>
            <person name="Khurana P."/>
            <person name="Khurana P."/>
            <person name="Khurana J.P."/>
            <person name="Tyagi A.K."/>
            <person name="Gaikwad K."/>
            <person name="Singh A."/>
            <person name="Dalal V."/>
            <person name="Srivastava S."/>
            <person name="Dixit A."/>
            <person name="Pal A.K."/>
            <person name="Ghazi I.A."/>
            <person name="Yadav M."/>
            <person name="Pandit A."/>
            <person name="Bhargava A."/>
            <person name="Sureshbabu K."/>
            <person name="Batra K."/>
            <person name="Sharma T.R."/>
            <person name="Mohapatra T."/>
            <person name="Singh N.K."/>
            <person name="Messing J."/>
            <person name="Nelson A.B."/>
            <person name="Fuks G."/>
            <person name="Kavchok S."/>
            <person name="Keizer G."/>
            <person name="Linton E."/>
            <person name="Llaca V."/>
            <person name="Song R."/>
            <person name="Tanyolac B."/>
            <person name="Young S."/>
            <person name="Ho-Il K."/>
            <person name="Hahn J.H."/>
            <person name="Sangsakoo G."/>
            <person name="Vanavichit A."/>
            <person name="de Mattos Luiz.A.T."/>
            <person name="Zimmer P.D."/>
            <person name="Malone G."/>
            <person name="Dellagostin O."/>
            <person name="de Oliveira A.C."/>
            <person name="Bevan M."/>
            <person name="Bancroft I."/>
            <person name="Minx P."/>
            <person name="Cordum H."/>
            <person name="Wilson R."/>
            <person name="Cheng Z."/>
            <person name="Jin W."/>
            <person name="Jiang J."/>
            <person name="Leong S.A."/>
            <person name="Iwama H."/>
            <person name="Gojobori T."/>
            <person name="Itoh T."/>
            <person name="Niimura Y."/>
            <person name="Fujii Y."/>
            <person name="Habara T."/>
            <person name="Sakai H."/>
            <person name="Sato Y."/>
            <person name="Wilson G."/>
            <person name="Kumar K."/>
            <person name="McCouch S."/>
            <person name="Juretic N."/>
            <person name="Hoen D."/>
            <person name="Wright S."/>
            <person name="Bruskiewich R."/>
            <person name="Bureau T."/>
            <person name="Miyao A."/>
            <person name="Hirochika H."/>
            <person name="Nishikawa T."/>
            <person name="Kadowaki K."/>
            <person name="Sugiura M."/>
            <person name="Burr B."/>
            <person name="Sasaki T."/>
        </authorList>
    </citation>
    <scope>NUCLEOTIDE SEQUENCE [LARGE SCALE GENOMIC DNA]</scope>
    <source>
        <strain evidence="2">cv. Nipponbare</strain>
    </source>
</reference>
<organism evidence="1 2">
    <name type="scientific">Oryza sativa subsp. japonica</name>
    <name type="common">Rice</name>
    <dbReference type="NCBI Taxonomy" id="39947"/>
    <lineage>
        <taxon>Eukaryota</taxon>
        <taxon>Viridiplantae</taxon>
        <taxon>Streptophyta</taxon>
        <taxon>Embryophyta</taxon>
        <taxon>Tracheophyta</taxon>
        <taxon>Spermatophyta</taxon>
        <taxon>Magnoliopsida</taxon>
        <taxon>Liliopsida</taxon>
        <taxon>Poales</taxon>
        <taxon>Poaceae</taxon>
        <taxon>BOP clade</taxon>
        <taxon>Oryzoideae</taxon>
        <taxon>Oryzeae</taxon>
        <taxon>Oryzinae</taxon>
        <taxon>Oryza</taxon>
        <taxon>Oryza sativa</taxon>
    </lineage>
</organism>
<reference evidence="1 2" key="3">
    <citation type="journal article" date="2013" name="Rice">
        <title>Improvement of the Oryza sativa Nipponbare reference genome using next generation sequence and optical map data.</title>
        <authorList>
            <person name="Kawahara Y."/>
            <person name="de la Bastide M."/>
            <person name="Hamilton J.P."/>
            <person name="Kanamori H."/>
            <person name="McCombie W.R."/>
            <person name="Ouyang S."/>
            <person name="Schwartz D.C."/>
            <person name="Tanaka T."/>
            <person name="Wu J."/>
            <person name="Zhou S."/>
            <person name="Childs K.L."/>
            <person name="Davidson R.M."/>
            <person name="Lin H."/>
            <person name="Quesada-Ocampo L."/>
            <person name="Vaillancourt B."/>
            <person name="Sakai H."/>
            <person name="Lee S.S."/>
            <person name="Kim J."/>
            <person name="Numa H."/>
            <person name="Itoh T."/>
            <person name="Buell C.R."/>
            <person name="Matsumoto T."/>
        </authorList>
    </citation>
    <scope>NUCLEOTIDE SEQUENCE [LARGE SCALE GENOMIC DNA]</scope>
    <source>
        <strain evidence="2">cv. Nipponbare</strain>
    </source>
</reference>
<dbReference type="Proteomes" id="UP000059680">
    <property type="component" value="Chromosome 11"/>
</dbReference>
<protein>
    <submittedName>
        <fullName evidence="1">Os11g0546750 protein</fullName>
    </submittedName>
</protein>
<dbReference type="Gramene" id="Os11t0546750-00">
    <property type="protein sequence ID" value="Os11t0546750-00"/>
    <property type="gene ID" value="Os11g0546750"/>
</dbReference>
<evidence type="ECO:0000313" key="1">
    <source>
        <dbReference type="EMBL" id="BAT14387.1"/>
    </source>
</evidence>
<sequence length="141" mass="14876">PVVVALHLEVEDLGLGGAGGGDEVGVEQGQDAVADAGELGLDLAPVGADGGGVGVVPAALLLLLDRRDDPPRRAAGADDVLVRHGQQVPLLHRELLPAGGAPRRARHALHVLHHLLVPLRLLRQLRLVHALLPRRLRRRHG</sequence>
<dbReference type="AlphaFoldDB" id="A0A0P0Y3X1"/>
<keyword evidence="2" id="KW-1185">Reference proteome</keyword>
<gene>
    <name evidence="1" type="ordered locus">Os11g0546750</name>
    <name evidence="1" type="ORF">OSNPB_110546750</name>
</gene>
<feature type="non-terminal residue" evidence="1">
    <location>
        <position position="1"/>
    </location>
</feature>
<dbReference type="EMBL" id="AP014967">
    <property type="protein sequence ID" value="BAT14387.1"/>
    <property type="molecule type" value="Genomic_DNA"/>
</dbReference>
<evidence type="ECO:0000313" key="2">
    <source>
        <dbReference type="Proteomes" id="UP000059680"/>
    </source>
</evidence>
<proteinExistence type="predicted"/>
<accession>A0A0P0Y3X1</accession>
<reference evidence="1 2" key="2">
    <citation type="journal article" date="2013" name="Plant Cell Physiol.">
        <title>Rice Annotation Project Database (RAP-DB): an integrative and interactive database for rice genomics.</title>
        <authorList>
            <person name="Sakai H."/>
            <person name="Lee S.S."/>
            <person name="Tanaka T."/>
            <person name="Numa H."/>
            <person name="Kim J."/>
            <person name="Kawahara Y."/>
            <person name="Wakimoto H."/>
            <person name="Yang C.C."/>
            <person name="Iwamoto M."/>
            <person name="Abe T."/>
            <person name="Yamada Y."/>
            <person name="Muto A."/>
            <person name="Inokuchi H."/>
            <person name="Ikemura T."/>
            <person name="Matsumoto T."/>
            <person name="Sasaki T."/>
            <person name="Itoh T."/>
        </authorList>
    </citation>
    <scope>NUCLEOTIDE SEQUENCE [LARGE SCALE GENOMIC DNA]</scope>
    <source>
        <strain evidence="2">cv. Nipponbare</strain>
    </source>
</reference>
<dbReference type="PaxDb" id="39947-A0A0P0Y3X1"/>